<sequence>MSRASSPGWSNEFPQPVQAQDLNPDSPHGYPPPPPFYHNWDTPNRASARHSLNPTKAHRAGPAGPPIGSRPRLTPAISVTSPPNAPPARTGALPARDSTVLSTREQFTYYPMMSPYEAEAAFGDGDGLGVYQPQSHSDCYFPTQAQGNEGHANSYYSSQSQDNEGHTDSYFSFQPQVHESRADSYFSSQTHDHGGQHDSYFSSQMYDNDERQAPQTRAQLFPLLDHDLMSAEQAATAVAAAASSRARDTLFIQRGVEMEGENQRSSSYYGDEEDGIEQSREGLVGEMGEEFARMRM</sequence>
<comment type="caution">
    <text evidence="2">The sequence shown here is derived from an EMBL/GenBank/DDBJ whole genome shotgun (WGS) entry which is preliminary data.</text>
</comment>
<proteinExistence type="predicted"/>
<accession>A0AAD4EQ18</accession>
<evidence type="ECO:0000313" key="2">
    <source>
        <dbReference type="EMBL" id="KAG7285344.1"/>
    </source>
</evidence>
<feature type="compositionally biased region" description="Polar residues" evidence="1">
    <location>
        <begin position="41"/>
        <end position="54"/>
    </location>
</feature>
<organism evidence="2 3">
    <name type="scientific">Staphylotrichum longicolle</name>
    <dbReference type="NCBI Taxonomy" id="669026"/>
    <lineage>
        <taxon>Eukaryota</taxon>
        <taxon>Fungi</taxon>
        <taxon>Dikarya</taxon>
        <taxon>Ascomycota</taxon>
        <taxon>Pezizomycotina</taxon>
        <taxon>Sordariomycetes</taxon>
        <taxon>Sordariomycetidae</taxon>
        <taxon>Sordariales</taxon>
        <taxon>Chaetomiaceae</taxon>
        <taxon>Staphylotrichum</taxon>
    </lineage>
</organism>
<feature type="region of interest" description="Disordered" evidence="1">
    <location>
        <begin position="1"/>
        <end position="98"/>
    </location>
</feature>
<evidence type="ECO:0000313" key="3">
    <source>
        <dbReference type="Proteomes" id="UP001197093"/>
    </source>
</evidence>
<feature type="region of interest" description="Disordered" evidence="1">
    <location>
        <begin position="261"/>
        <end position="296"/>
    </location>
</feature>
<reference evidence="2" key="1">
    <citation type="submission" date="2023-02" db="EMBL/GenBank/DDBJ databases">
        <authorList>
            <person name="Palmer J.M."/>
        </authorList>
    </citation>
    <scope>NUCLEOTIDE SEQUENCE</scope>
    <source>
        <strain evidence="2">FW57</strain>
    </source>
</reference>
<name>A0AAD4EQ18_9PEZI</name>
<dbReference type="AlphaFoldDB" id="A0AAD4EQ18"/>
<gene>
    <name evidence="2" type="ORF">NEMBOFW57_009966</name>
</gene>
<keyword evidence="3" id="KW-1185">Reference proteome</keyword>
<feature type="region of interest" description="Disordered" evidence="1">
    <location>
        <begin position="142"/>
        <end position="202"/>
    </location>
</feature>
<evidence type="ECO:0000256" key="1">
    <source>
        <dbReference type="SAM" id="MobiDB-lite"/>
    </source>
</evidence>
<dbReference type="Proteomes" id="UP001197093">
    <property type="component" value="Unassembled WGS sequence"/>
</dbReference>
<feature type="compositionally biased region" description="Polar residues" evidence="1">
    <location>
        <begin position="1"/>
        <end position="23"/>
    </location>
</feature>
<protein>
    <submittedName>
        <fullName evidence="2">Uncharacterized protein</fullName>
    </submittedName>
</protein>
<dbReference type="EMBL" id="JAHCVI010000005">
    <property type="protein sequence ID" value="KAG7285344.1"/>
    <property type="molecule type" value="Genomic_DNA"/>
</dbReference>